<proteinExistence type="predicted"/>
<evidence type="ECO:0000313" key="2">
    <source>
        <dbReference type="Proteomes" id="UP001153954"/>
    </source>
</evidence>
<reference evidence="1" key="1">
    <citation type="submission" date="2022-03" db="EMBL/GenBank/DDBJ databases">
        <authorList>
            <person name="Tunstrom K."/>
        </authorList>
    </citation>
    <scope>NUCLEOTIDE SEQUENCE</scope>
</reference>
<protein>
    <recommendedName>
        <fullName evidence="3">Secreted protein</fullName>
    </recommendedName>
</protein>
<dbReference type="AlphaFoldDB" id="A0AAU9TSK6"/>
<accession>A0AAU9TSK6</accession>
<evidence type="ECO:0000313" key="1">
    <source>
        <dbReference type="EMBL" id="CAH2089738.1"/>
    </source>
</evidence>
<comment type="caution">
    <text evidence="1">The sequence shown here is derived from an EMBL/GenBank/DDBJ whole genome shotgun (WGS) entry which is preliminary data.</text>
</comment>
<dbReference type="EMBL" id="CAKOGL010000008">
    <property type="protein sequence ID" value="CAH2089738.1"/>
    <property type="molecule type" value="Genomic_DNA"/>
</dbReference>
<sequence length="86" mass="9081">MASRPSRKGAEASMLALLSCSWRRSGSACMGCSSAHSASSAACEHAAHSRRSAPTTAAPIHSRNLRTRLLYQPVSHPLLSEGLFST</sequence>
<organism evidence="1 2">
    <name type="scientific">Euphydryas editha</name>
    <name type="common">Edith's checkerspot</name>
    <dbReference type="NCBI Taxonomy" id="104508"/>
    <lineage>
        <taxon>Eukaryota</taxon>
        <taxon>Metazoa</taxon>
        <taxon>Ecdysozoa</taxon>
        <taxon>Arthropoda</taxon>
        <taxon>Hexapoda</taxon>
        <taxon>Insecta</taxon>
        <taxon>Pterygota</taxon>
        <taxon>Neoptera</taxon>
        <taxon>Endopterygota</taxon>
        <taxon>Lepidoptera</taxon>
        <taxon>Glossata</taxon>
        <taxon>Ditrysia</taxon>
        <taxon>Papilionoidea</taxon>
        <taxon>Nymphalidae</taxon>
        <taxon>Nymphalinae</taxon>
        <taxon>Euphydryas</taxon>
    </lineage>
</organism>
<name>A0AAU9TSK6_EUPED</name>
<gene>
    <name evidence="1" type="ORF">EEDITHA_LOCUS5763</name>
</gene>
<keyword evidence="2" id="KW-1185">Reference proteome</keyword>
<dbReference type="Proteomes" id="UP001153954">
    <property type="component" value="Unassembled WGS sequence"/>
</dbReference>
<evidence type="ECO:0008006" key="3">
    <source>
        <dbReference type="Google" id="ProtNLM"/>
    </source>
</evidence>